<feature type="transmembrane region" description="Helical" evidence="1">
    <location>
        <begin position="557"/>
        <end position="574"/>
    </location>
</feature>
<feature type="transmembrane region" description="Helical" evidence="1">
    <location>
        <begin position="594"/>
        <end position="612"/>
    </location>
</feature>
<feature type="transmembrane region" description="Helical" evidence="1">
    <location>
        <begin position="422"/>
        <end position="440"/>
    </location>
</feature>
<dbReference type="InterPro" id="IPR003593">
    <property type="entry name" value="AAA+_ATPase"/>
</dbReference>
<evidence type="ECO:0000259" key="2">
    <source>
        <dbReference type="SMART" id="SM00382"/>
    </source>
</evidence>
<reference evidence="3 4" key="1">
    <citation type="journal article" date="2016" name="Nat. Commun.">
        <title>Thousands of microbial genomes shed light on interconnected biogeochemical processes in an aquifer system.</title>
        <authorList>
            <person name="Anantharaman K."/>
            <person name="Brown C.T."/>
            <person name="Hug L.A."/>
            <person name="Sharon I."/>
            <person name="Castelle C.J."/>
            <person name="Probst A.J."/>
            <person name="Thomas B.C."/>
            <person name="Singh A."/>
            <person name="Wilkins M.J."/>
            <person name="Karaoz U."/>
            <person name="Brodie E.L."/>
            <person name="Williams K.H."/>
            <person name="Hubbard S.S."/>
            <person name="Banfield J.F."/>
        </authorList>
    </citation>
    <scope>NUCLEOTIDE SEQUENCE [LARGE SCALE GENOMIC DNA]</scope>
</reference>
<dbReference type="PANTHER" id="PTHR47691">
    <property type="entry name" value="REGULATOR-RELATED"/>
    <property type="match status" value="1"/>
</dbReference>
<feature type="domain" description="AAA+ ATPase" evidence="2">
    <location>
        <begin position="129"/>
        <end position="309"/>
    </location>
</feature>
<evidence type="ECO:0000313" key="3">
    <source>
        <dbReference type="EMBL" id="OGG15724.1"/>
    </source>
</evidence>
<feature type="transmembrane region" description="Helical" evidence="1">
    <location>
        <begin position="656"/>
        <end position="672"/>
    </location>
</feature>
<evidence type="ECO:0000256" key="1">
    <source>
        <dbReference type="SAM" id="Phobius"/>
    </source>
</evidence>
<keyword evidence="1" id="KW-0472">Membrane</keyword>
<organism evidence="3 4">
    <name type="scientific">Candidatus Gottesmanbacteria bacterium RIFCSPHIGHO2_02_FULL_39_11</name>
    <dbReference type="NCBI Taxonomy" id="1798382"/>
    <lineage>
        <taxon>Bacteria</taxon>
        <taxon>Candidatus Gottesmaniibacteriota</taxon>
    </lineage>
</organism>
<keyword evidence="1" id="KW-0812">Transmembrane</keyword>
<protein>
    <recommendedName>
        <fullName evidence="2">AAA+ ATPase domain-containing protein</fullName>
    </recommendedName>
</protein>
<dbReference type="InterPro" id="IPR002182">
    <property type="entry name" value="NB-ARC"/>
</dbReference>
<dbReference type="SMART" id="SM00382">
    <property type="entry name" value="AAA"/>
    <property type="match status" value="1"/>
</dbReference>
<proteinExistence type="predicted"/>
<feature type="transmembrane region" description="Helical" evidence="1">
    <location>
        <begin position="483"/>
        <end position="504"/>
    </location>
</feature>
<dbReference type="Pfam" id="PF00931">
    <property type="entry name" value="NB-ARC"/>
    <property type="match status" value="1"/>
</dbReference>
<feature type="transmembrane region" description="Helical" evidence="1">
    <location>
        <begin position="524"/>
        <end position="545"/>
    </location>
</feature>
<dbReference type="InterPro" id="IPR027417">
    <property type="entry name" value="P-loop_NTPase"/>
</dbReference>
<evidence type="ECO:0000313" key="4">
    <source>
        <dbReference type="Proteomes" id="UP000176923"/>
    </source>
</evidence>
<dbReference type="STRING" id="1798382.A3D77_01725"/>
<dbReference type="GO" id="GO:0043531">
    <property type="term" value="F:ADP binding"/>
    <property type="evidence" value="ECO:0007669"/>
    <property type="project" value="InterPro"/>
</dbReference>
<keyword evidence="1" id="KW-1133">Transmembrane helix</keyword>
<comment type="caution">
    <text evidence="3">The sequence shown here is derived from an EMBL/GenBank/DDBJ whole genome shotgun (WGS) entry which is preliminary data.</text>
</comment>
<dbReference type="AlphaFoldDB" id="A0A1F5ZTR3"/>
<dbReference type="Gene3D" id="3.40.50.300">
    <property type="entry name" value="P-loop containing nucleotide triphosphate hydrolases"/>
    <property type="match status" value="1"/>
</dbReference>
<dbReference type="Proteomes" id="UP000176923">
    <property type="component" value="Unassembled WGS sequence"/>
</dbReference>
<feature type="transmembrane region" description="Helical" evidence="1">
    <location>
        <begin position="452"/>
        <end position="471"/>
    </location>
</feature>
<accession>A0A1F5ZTR3</accession>
<name>A0A1F5ZTR3_9BACT</name>
<dbReference type="SUPFAM" id="SSF52540">
    <property type="entry name" value="P-loop containing nucleoside triphosphate hydrolases"/>
    <property type="match status" value="1"/>
</dbReference>
<dbReference type="EMBL" id="MFJL01000019">
    <property type="protein sequence ID" value="OGG15724.1"/>
    <property type="molecule type" value="Genomic_DNA"/>
</dbReference>
<sequence length="684" mass="77821">METDKFKKLFKKYRLKAEFSTLSELSLSLAEKGLLYEESIFSHWQKGARIPQSRNILIKLIEIFVEKEGMTTLAQANEFLSSAGQGYLSEEEMKNIPKLHHSIFQVPHEIANFCGREEIFNTLLQTDISGKVILLHGPAGVGKTALAIKLGHLLKDRFSDGVLWYKVEKDNLMDILLSIALIFGEQTDNIHNLQVRATIVRALLASKNVLLVLDSAELCDDIYLLIPNSQSCTTLLTSQKNYLKTPILYIDIPVNVFTDMEVLILFREVMKEKYSQNSANTVLQTTRRVGNLPLAVHILARQLKHVHLPITQLPNLLDEEPSLIQELHYEDKNLYAAFTTSYEKLDTKTKSVLVSASIFKGKDFSSQSIAYINGFPTSSAINILNNLVDLSLVERSTKSRYRLHPTIQEFVRDKLDHPRSSYLSFIAIGIFLFLTAWWIYMQLFKEKSDVMYNIFAVSYCILAFYGGIFGIQTSFKWGGLKTILGKAICMFSIGLLLQVFGQLAYSYRRIYLPSYPLYPSVGDIGFFGTIPFYIYGALLLAQSSGIKLNFHSFKKKIIALFIPLVMLTIAYLLFLRDYVFDFTNPIKVFLDFGYPLGEAISISIAIITFIFSRTILDGIMRSKAFFVLIALVIMFIADYTFILTTDIFYPGNFIDFIYLVAYFTMTIALLHLKSIRVNVRSAES</sequence>
<dbReference type="PRINTS" id="PR00364">
    <property type="entry name" value="DISEASERSIST"/>
</dbReference>
<dbReference type="PANTHER" id="PTHR47691:SF3">
    <property type="entry name" value="HTH-TYPE TRANSCRIPTIONAL REGULATOR RV0890C-RELATED"/>
    <property type="match status" value="1"/>
</dbReference>
<gene>
    <name evidence="3" type="ORF">A3D77_01725</name>
</gene>
<feature type="transmembrane region" description="Helical" evidence="1">
    <location>
        <begin position="624"/>
        <end position="644"/>
    </location>
</feature>